<name>A0A7W8EJB4_9ACTN</name>
<protein>
    <submittedName>
        <fullName evidence="1">Uncharacterized protein</fullName>
    </submittedName>
</protein>
<evidence type="ECO:0000313" key="2">
    <source>
        <dbReference type="Proteomes" id="UP000568380"/>
    </source>
</evidence>
<keyword evidence="2" id="KW-1185">Reference proteome</keyword>
<dbReference type="RefSeq" id="WP_184968753.1">
    <property type="nucleotide sequence ID" value="NZ_JACHIN010000010.1"/>
</dbReference>
<dbReference type="EMBL" id="JACHIN010000010">
    <property type="protein sequence ID" value="MBB5081413.1"/>
    <property type="molecule type" value="Genomic_DNA"/>
</dbReference>
<evidence type="ECO:0000313" key="1">
    <source>
        <dbReference type="EMBL" id="MBB5081413.1"/>
    </source>
</evidence>
<sequence>MKRSTRDMLTAPKKGATWAVLAEELGVSTRTIASYLAWMRDNGLLLTEVHGTTVRYRHGTMYGARDDGRGNEAAQYRLTIPTSILEGDLESDASDADQDEIPWPVETVATRPHLTPVTSISAGDSPGDETFTPALVVALEGGALPYARAHAREETGKIWRRTIRPNRQAEMLAACERLRSDNLTLRALSARDLRSLLRPLFKAGATPADVEYALNVRPDGERWGHVDPSSPILPLPPAVRTRTLRARLRHRLALWLGPEREFAGELPSHAEACAAKARVRSQEALPASARRQTADDVRAAVESCARGVAAARAALRGKGAA</sequence>
<comment type="caution">
    <text evidence="1">The sequence shown here is derived from an EMBL/GenBank/DDBJ whole genome shotgun (WGS) entry which is preliminary data.</text>
</comment>
<dbReference type="AlphaFoldDB" id="A0A7W8EJB4"/>
<gene>
    <name evidence="1" type="ORF">HNR40_006908</name>
</gene>
<dbReference type="Proteomes" id="UP000568380">
    <property type="component" value="Unassembled WGS sequence"/>
</dbReference>
<organism evidence="1 2">
    <name type="scientific">Nonomuraea endophytica</name>
    <dbReference type="NCBI Taxonomy" id="714136"/>
    <lineage>
        <taxon>Bacteria</taxon>
        <taxon>Bacillati</taxon>
        <taxon>Actinomycetota</taxon>
        <taxon>Actinomycetes</taxon>
        <taxon>Streptosporangiales</taxon>
        <taxon>Streptosporangiaceae</taxon>
        <taxon>Nonomuraea</taxon>
    </lineage>
</organism>
<dbReference type="InterPro" id="IPR036390">
    <property type="entry name" value="WH_DNA-bd_sf"/>
</dbReference>
<accession>A0A7W8EJB4</accession>
<dbReference type="SUPFAM" id="SSF46785">
    <property type="entry name" value="Winged helix' DNA-binding domain"/>
    <property type="match status" value="1"/>
</dbReference>
<reference evidence="1 2" key="1">
    <citation type="submission" date="2020-08" db="EMBL/GenBank/DDBJ databases">
        <title>Genomic Encyclopedia of Type Strains, Phase IV (KMG-IV): sequencing the most valuable type-strain genomes for metagenomic binning, comparative biology and taxonomic classification.</title>
        <authorList>
            <person name="Goeker M."/>
        </authorList>
    </citation>
    <scope>NUCLEOTIDE SEQUENCE [LARGE SCALE GENOMIC DNA]</scope>
    <source>
        <strain evidence="1 2">DSM 45385</strain>
    </source>
</reference>
<proteinExistence type="predicted"/>